<feature type="domain" description="Sulphur oxidation protein SoxZ" evidence="1">
    <location>
        <begin position="8"/>
        <end position="100"/>
    </location>
</feature>
<dbReference type="InterPro" id="IPR030995">
    <property type="entry name" value="SoxZ"/>
</dbReference>
<evidence type="ECO:0000259" key="1">
    <source>
        <dbReference type="Pfam" id="PF08770"/>
    </source>
</evidence>
<dbReference type="Proteomes" id="UP000294887">
    <property type="component" value="Unassembled WGS sequence"/>
</dbReference>
<dbReference type="OrthoDB" id="9795530at2"/>
<accession>A0A4R1FEP4</accession>
<dbReference type="InterPro" id="IPR014880">
    <property type="entry name" value="SoxZ_dom"/>
</dbReference>
<proteinExistence type="predicted"/>
<keyword evidence="3" id="KW-1185">Reference proteome</keyword>
<dbReference type="NCBIfam" id="TIGR04490">
    <property type="entry name" value="SoxZ_true"/>
    <property type="match status" value="1"/>
</dbReference>
<evidence type="ECO:0000313" key="3">
    <source>
        <dbReference type="Proteomes" id="UP000294887"/>
    </source>
</evidence>
<dbReference type="RefSeq" id="WP_131904993.1">
    <property type="nucleotide sequence ID" value="NZ_BAAAFU010000008.1"/>
</dbReference>
<dbReference type="AlphaFoldDB" id="A0A4R1FEP4"/>
<dbReference type="EMBL" id="SMFQ01000002">
    <property type="protein sequence ID" value="TCJ89361.1"/>
    <property type="molecule type" value="Genomic_DNA"/>
</dbReference>
<sequence length="106" mass="11638">MAKSTIKLRTKEKGGKVQVKALITHPMETGLRKDKKTGDKIPAHYITEVKVEANGKTVLTADWSGSVSKNPFISFNYAGSKGDKVKLTWTDNMGKSDSIEKEVGKK</sequence>
<dbReference type="Gene3D" id="2.60.40.10">
    <property type="entry name" value="Immunoglobulins"/>
    <property type="match status" value="1"/>
</dbReference>
<dbReference type="InterPro" id="IPR013783">
    <property type="entry name" value="Ig-like_fold"/>
</dbReference>
<dbReference type="InterPro" id="IPR014756">
    <property type="entry name" value="Ig_E-set"/>
</dbReference>
<organism evidence="2 3">
    <name type="scientific">Cocleimonas flava</name>
    <dbReference type="NCBI Taxonomy" id="634765"/>
    <lineage>
        <taxon>Bacteria</taxon>
        <taxon>Pseudomonadati</taxon>
        <taxon>Pseudomonadota</taxon>
        <taxon>Gammaproteobacteria</taxon>
        <taxon>Thiotrichales</taxon>
        <taxon>Thiotrichaceae</taxon>
        <taxon>Cocleimonas</taxon>
    </lineage>
</organism>
<name>A0A4R1FEP4_9GAMM</name>
<dbReference type="Pfam" id="PF08770">
    <property type="entry name" value="SoxZ"/>
    <property type="match status" value="1"/>
</dbReference>
<reference evidence="2 3" key="1">
    <citation type="submission" date="2019-03" db="EMBL/GenBank/DDBJ databases">
        <title>Genomic Encyclopedia of Type Strains, Phase IV (KMG-IV): sequencing the most valuable type-strain genomes for metagenomic binning, comparative biology and taxonomic classification.</title>
        <authorList>
            <person name="Goeker M."/>
        </authorList>
    </citation>
    <scope>NUCLEOTIDE SEQUENCE [LARGE SCALE GENOMIC DNA]</scope>
    <source>
        <strain evidence="2 3">DSM 24830</strain>
    </source>
</reference>
<gene>
    <name evidence="2" type="ORF">EV695_1225</name>
</gene>
<evidence type="ECO:0000313" key="2">
    <source>
        <dbReference type="EMBL" id="TCJ89361.1"/>
    </source>
</evidence>
<comment type="caution">
    <text evidence="2">The sequence shown here is derived from an EMBL/GenBank/DDBJ whole genome shotgun (WGS) entry which is preliminary data.</text>
</comment>
<dbReference type="SUPFAM" id="SSF81296">
    <property type="entry name" value="E set domains"/>
    <property type="match status" value="1"/>
</dbReference>
<protein>
    <submittedName>
        <fullName evidence="2">Sulfur compound chelating protein SoxZ</fullName>
    </submittedName>
</protein>